<reference evidence="2" key="1">
    <citation type="submission" date="2018-12" db="EMBL/GenBank/DDBJ databases">
        <title>Tengunoibacter tsumagoiensis gen. nov., sp. nov., Dictyobacter kobayashii sp. nov., D. alpinus sp. nov., and D. joshuensis sp. nov. and description of Dictyobacteraceae fam. nov. within the order Ktedonobacterales isolated from Tengu-no-mugimeshi.</title>
        <authorList>
            <person name="Wang C.M."/>
            <person name="Zheng Y."/>
            <person name="Sakai Y."/>
            <person name="Toyoda A."/>
            <person name="Minakuchi Y."/>
            <person name="Abe K."/>
            <person name="Yokota A."/>
            <person name="Yabe S."/>
        </authorList>
    </citation>
    <scope>NUCLEOTIDE SEQUENCE [LARGE SCALE GENOMIC DNA]</scope>
    <source>
        <strain evidence="2">Uno16</strain>
    </source>
</reference>
<protein>
    <submittedName>
        <fullName evidence="1">Uncharacterized protein</fullName>
    </submittedName>
</protein>
<comment type="caution">
    <text evidence="1">The sequence shown here is derived from an EMBL/GenBank/DDBJ whole genome shotgun (WGS) entry which is preliminary data.</text>
</comment>
<keyword evidence="2" id="KW-1185">Reference proteome</keyword>
<evidence type="ECO:0000313" key="2">
    <source>
        <dbReference type="Proteomes" id="UP000287171"/>
    </source>
</evidence>
<gene>
    <name evidence="1" type="ORF">KDA_74790</name>
</gene>
<dbReference type="AlphaFoldDB" id="A0A402BKW1"/>
<evidence type="ECO:0000313" key="1">
    <source>
        <dbReference type="EMBL" id="GCE31995.1"/>
    </source>
</evidence>
<sequence length="285" mass="32697">MGDAMLSVSCSDEEAVEYAFQHYFFPEELAEARLMLQGGRAYEEAIAYLVDRGHSTLRNSGEPQPPRMFITIPGGNVFIRHPARLYPHRPIWEGHVSALACVVFPRPATEIQPETPVALTNGNRYQQFSLFDEEMSGTNDGKAEKPKRTSARAKKLKYLEQSVRMGTQKTWWAWPGWVVKDEHLGYVIKKLKEDFYGVSLVHCKSNHVMATVYLSVLDETTHARVRGWIADALQITDWSRGITAILKEKTGEHKKRAWSRQLEELWKKHSAQRYQFSLFDTGEPQ</sequence>
<organism evidence="1 2">
    <name type="scientific">Dictyobacter alpinus</name>
    <dbReference type="NCBI Taxonomy" id="2014873"/>
    <lineage>
        <taxon>Bacteria</taxon>
        <taxon>Bacillati</taxon>
        <taxon>Chloroflexota</taxon>
        <taxon>Ktedonobacteria</taxon>
        <taxon>Ktedonobacterales</taxon>
        <taxon>Dictyobacteraceae</taxon>
        <taxon>Dictyobacter</taxon>
    </lineage>
</organism>
<accession>A0A402BKW1</accession>
<dbReference type="EMBL" id="BIFT01000003">
    <property type="protein sequence ID" value="GCE31995.1"/>
    <property type="molecule type" value="Genomic_DNA"/>
</dbReference>
<name>A0A402BKW1_9CHLR</name>
<dbReference type="Proteomes" id="UP000287171">
    <property type="component" value="Unassembled WGS sequence"/>
</dbReference>
<proteinExistence type="predicted"/>